<evidence type="ECO:0000256" key="1">
    <source>
        <dbReference type="SAM" id="MobiDB-lite"/>
    </source>
</evidence>
<dbReference type="OrthoDB" id="1577640at2759"/>
<sequence>MASSASEQPQAPSHVVPVTFKEDAGYCAPRMEPGDAVALIIGGKVLKMARPTGIDVARQHTWTLSAAVPTGDHVYCYAIVGPDGRIKQREKKRARRQYSGFGLGGGSMICSTSQEGRSVCVDADTLFVVVSDSGWDPMPSSRYTTVWHAQDTSQVSSSSVWSSPQPPAPFTALTTTQSPPAPWPDQVQIRRFDHNASAFGRNPRDSATTIAFNGASQATRQLAKSIVCGDIKAAAARCMIQQYGADPKVITATNGGAARTLIDLVAEYHGGNDTDDLVRLLLAAGCPAAVDGQCAIALSRAAKKGDWDLVEAMLVPQHAAAVGGQKLLHAVAQAGGYDNDRRVFRPLQPQGVLSVIKSIADRDASVLTEVEDGMQPIHRFCQHPLTDPECQELLIDFFVAKLGRDVVNVVDGEGKRPLWHAYLDEMNTIQQNYSTTVTRLLHHGAQHLDTPNSDGVTLLRKLAGSTDATKDVLVRLLERGASVSAAGLVPPRHGRRLQTLPGVCGYRPDRPYDDERSDDSETAEKTLIAAYSHFLNKSIPQLAMDAINKALEPSRGIMASLTQRIPFRTEPTILPPDALVCINKKNPTKDSSPPPIPIGDSPIGGRINTAVGRYVAEAARIICTPSEEMEKQPETAHPSQQGRGVPLRP</sequence>
<dbReference type="PhylomeDB" id="A0A0G4E8C4"/>
<organism evidence="2 3">
    <name type="scientific">Vitrella brassicaformis (strain CCMP3155)</name>
    <dbReference type="NCBI Taxonomy" id="1169540"/>
    <lineage>
        <taxon>Eukaryota</taxon>
        <taxon>Sar</taxon>
        <taxon>Alveolata</taxon>
        <taxon>Colpodellida</taxon>
        <taxon>Vitrellaceae</taxon>
        <taxon>Vitrella</taxon>
    </lineage>
</organism>
<feature type="region of interest" description="Disordered" evidence="1">
    <location>
        <begin position="625"/>
        <end position="649"/>
    </location>
</feature>
<accession>A0A0G4E8C4</accession>
<name>A0A0G4E8C4_VITBC</name>
<feature type="region of interest" description="Disordered" evidence="1">
    <location>
        <begin position="585"/>
        <end position="604"/>
    </location>
</feature>
<dbReference type="SUPFAM" id="SSF48403">
    <property type="entry name" value="Ankyrin repeat"/>
    <property type="match status" value="1"/>
</dbReference>
<keyword evidence="3" id="KW-1185">Reference proteome</keyword>
<dbReference type="InParanoid" id="A0A0G4E8C4"/>
<evidence type="ECO:0000313" key="3">
    <source>
        <dbReference type="Proteomes" id="UP000041254"/>
    </source>
</evidence>
<dbReference type="AlphaFoldDB" id="A0A0G4E8C4"/>
<reference evidence="2 3" key="1">
    <citation type="submission" date="2014-11" db="EMBL/GenBank/DDBJ databases">
        <authorList>
            <person name="Zhu J."/>
            <person name="Qi W."/>
            <person name="Song R."/>
        </authorList>
    </citation>
    <scope>NUCLEOTIDE SEQUENCE [LARGE SCALE GENOMIC DNA]</scope>
</reference>
<dbReference type="EMBL" id="CDMY01000013">
    <property type="protein sequence ID" value="CEL91674.1"/>
    <property type="molecule type" value="Genomic_DNA"/>
</dbReference>
<protein>
    <submittedName>
        <fullName evidence="2">Uncharacterized protein</fullName>
    </submittedName>
</protein>
<proteinExistence type="predicted"/>
<dbReference type="Gene3D" id="1.25.40.20">
    <property type="entry name" value="Ankyrin repeat-containing domain"/>
    <property type="match status" value="1"/>
</dbReference>
<dbReference type="VEuPathDB" id="CryptoDB:Vbra_10826"/>
<gene>
    <name evidence="2" type="ORF">Vbra_10826</name>
</gene>
<dbReference type="Proteomes" id="UP000041254">
    <property type="component" value="Unassembled WGS sequence"/>
</dbReference>
<evidence type="ECO:0000313" key="2">
    <source>
        <dbReference type="EMBL" id="CEL91674.1"/>
    </source>
</evidence>
<dbReference type="InterPro" id="IPR036770">
    <property type="entry name" value="Ankyrin_rpt-contain_sf"/>
</dbReference>